<dbReference type="GO" id="GO:0008658">
    <property type="term" value="F:penicillin binding"/>
    <property type="evidence" value="ECO:0007669"/>
    <property type="project" value="InterPro"/>
</dbReference>
<dbReference type="GO" id="GO:0008360">
    <property type="term" value="P:regulation of cell shape"/>
    <property type="evidence" value="ECO:0007669"/>
    <property type="project" value="UniProtKB-KW"/>
</dbReference>
<keyword evidence="6" id="KW-0121">Carboxypeptidase</keyword>
<dbReference type="Proteomes" id="UP001221302">
    <property type="component" value="Unassembled WGS sequence"/>
</dbReference>
<comment type="subcellular location">
    <subcellularLocation>
        <location evidence="1">Cell membrane</location>
    </subcellularLocation>
</comment>
<dbReference type="RefSeq" id="WP_321535864.1">
    <property type="nucleotide sequence ID" value="NZ_JARGDL010000010.1"/>
</dbReference>
<dbReference type="AlphaFoldDB" id="A0AAE3NXW2"/>
<evidence type="ECO:0000256" key="2">
    <source>
        <dbReference type="ARBA" id="ARBA00004752"/>
    </source>
</evidence>
<organism evidence="21 22">
    <name type="scientific">Stygiobacter electus</name>
    <dbReference type="NCBI Taxonomy" id="3032292"/>
    <lineage>
        <taxon>Bacteria</taxon>
        <taxon>Pseudomonadati</taxon>
        <taxon>Ignavibacteriota</taxon>
        <taxon>Ignavibacteria</taxon>
        <taxon>Ignavibacteriales</taxon>
        <taxon>Melioribacteraceae</taxon>
        <taxon>Stygiobacter</taxon>
    </lineage>
</organism>
<dbReference type="GO" id="GO:0005886">
    <property type="term" value="C:plasma membrane"/>
    <property type="evidence" value="ECO:0007669"/>
    <property type="project" value="UniProtKB-SubCell"/>
</dbReference>
<dbReference type="GO" id="GO:0009252">
    <property type="term" value="P:peptidoglycan biosynthetic process"/>
    <property type="evidence" value="ECO:0007669"/>
    <property type="project" value="UniProtKB-KW"/>
</dbReference>
<evidence type="ECO:0000256" key="8">
    <source>
        <dbReference type="ARBA" id="ARBA00022676"/>
    </source>
</evidence>
<evidence type="ECO:0000313" key="22">
    <source>
        <dbReference type="Proteomes" id="UP001221302"/>
    </source>
</evidence>
<dbReference type="InterPro" id="IPR001264">
    <property type="entry name" value="Glyco_trans_51"/>
</dbReference>
<dbReference type="GO" id="GO:0006508">
    <property type="term" value="P:proteolysis"/>
    <property type="evidence" value="ECO:0007669"/>
    <property type="project" value="UniProtKB-KW"/>
</dbReference>
<evidence type="ECO:0000256" key="3">
    <source>
        <dbReference type="ARBA" id="ARBA00007090"/>
    </source>
</evidence>
<dbReference type="Pfam" id="PF00912">
    <property type="entry name" value="Transgly"/>
    <property type="match status" value="1"/>
</dbReference>
<keyword evidence="18" id="KW-0812">Transmembrane</keyword>
<evidence type="ECO:0000256" key="7">
    <source>
        <dbReference type="ARBA" id="ARBA00022670"/>
    </source>
</evidence>
<dbReference type="InterPro" id="IPR050396">
    <property type="entry name" value="Glycosyltr_51/Transpeptidase"/>
</dbReference>
<name>A0AAE3NXW2_9BACT</name>
<dbReference type="GO" id="GO:0030288">
    <property type="term" value="C:outer membrane-bounded periplasmic space"/>
    <property type="evidence" value="ECO:0007669"/>
    <property type="project" value="TreeGrafter"/>
</dbReference>
<comment type="catalytic activity">
    <reaction evidence="16">
        <text>Preferential cleavage: (Ac)2-L-Lys-D-Ala-|-D-Ala. Also transpeptidation of peptidyl-alanyl moieties that are N-acyl substituents of D-alanine.</text>
        <dbReference type="EC" id="3.4.16.4"/>
    </reaction>
</comment>
<comment type="catalytic activity">
    <reaction evidence="17">
        <text>[GlcNAc-(1-&gt;4)-Mur2Ac(oyl-L-Ala-gamma-D-Glu-L-Lys-D-Ala-D-Ala)](n)-di-trans,octa-cis-undecaprenyl diphosphate + beta-D-GlcNAc-(1-&gt;4)-Mur2Ac(oyl-L-Ala-gamma-D-Glu-L-Lys-D-Ala-D-Ala)-di-trans,octa-cis-undecaprenyl diphosphate = [GlcNAc-(1-&gt;4)-Mur2Ac(oyl-L-Ala-gamma-D-Glu-L-Lys-D-Ala-D-Ala)](n+1)-di-trans,octa-cis-undecaprenyl diphosphate + di-trans,octa-cis-undecaprenyl diphosphate + H(+)</text>
        <dbReference type="Rhea" id="RHEA:23708"/>
        <dbReference type="Rhea" id="RHEA-COMP:9602"/>
        <dbReference type="Rhea" id="RHEA-COMP:9603"/>
        <dbReference type="ChEBI" id="CHEBI:15378"/>
        <dbReference type="ChEBI" id="CHEBI:58405"/>
        <dbReference type="ChEBI" id="CHEBI:60033"/>
        <dbReference type="ChEBI" id="CHEBI:78435"/>
        <dbReference type="EC" id="2.4.99.28"/>
    </reaction>
</comment>
<keyword evidence="14" id="KW-0511">Multifunctional enzyme</keyword>
<dbReference type="Pfam" id="PF00905">
    <property type="entry name" value="Transpeptidase"/>
    <property type="match status" value="1"/>
</dbReference>
<reference evidence="21" key="1">
    <citation type="submission" date="2023-03" db="EMBL/GenBank/DDBJ databases">
        <title>Stygiobacter electus gen. nov., sp. nov., facultatively anaerobic thermotolerant bacterium of the class Ignavibacteria from a well of Yessentuki mineral water deposit.</title>
        <authorList>
            <person name="Podosokorskaya O.A."/>
            <person name="Elcheninov A.G."/>
            <person name="Petrova N.F."/>
            <person name="Zavarzina D.G."/>
            <person name="Kublanov I.V."/>
            <person name="Merkel A.Y."/>
        </authorList>
    </citation>
    <scope>NUCLEOTIDE SEQUENCE</scope>
    <source>
        <strain evidence="21">09-Me</strain>
    </source>
</reference>
<keyword evidence="7" id="KW-0645">Protease</keyword>
<evidence type="ECO:0000256" key="9">
    <source>
        <dbReference type="ARBA" id="ARBA00022679"/>
    </source>
</evidence>
<comment type="pathway">
    <text evidence="2">Cell wall biogenesis; peptidoglycan biosynthesis.</text>
</comment>
<evidence type="ECO:0000256" key="15">
    <source>
        <dbReference type="ARBA" id="ARBA00023316"/>
    </source>
</evidence>
<sequence length="758" mass="86290">MNGKKNKNSMKKLWIIITSAVLISFTLFMLYIIEGLPSLQQLESPKTQLASNVYSIDGELIGQYFKQNRVEVSIDSIPPHVINALIATEDKNFYSHWGVDLQRFLKAMIKNIFLFKREGASTITQQLAKNLYELKGKKENTFGTIVRKLREWITAVQIEKTYTKKEILEMYFNISYFGHGAYGIYMASKIYFNKSVNQLTIPDAGVLVSLLKNPRGYDPFERYENSMKRRNLVMQNMLDDEYITEEQYEKYKLEPIKLSYKKIEEGISGSLAPHFLEYVRQQLEKLSDKYGYDLYEDGLNIYTTLDSRMQKIAVKAVQTHLSNFQKRFDAAWRWEKYKDILNETVDRTIKNSIEYKSASTPQEKQSIYQKLINNKAFIDSIKNDEKTIEVGFLAIDTKTGEIRAMVGGKDQKFMYGLNHVTQIKRQPGSAFKPFVYAVAIDNGLYPAYPILNQRFSYNDGSAKLWSPQNFDGKTGGYTTLRWGLAESINIIAARLIIEDYAPLWKIGRFAERMGIKTKLDLVPSIALGSSVVSPIEIISAYATLGNKGIYNEPISILRIEDKDGVLIDKFTNISHEAIPEETAYIVTDMMKTVVDQGTGAASRSVYNFRRPAAGKTGTTQEFSDAWFIGFTPQITAGVWVGFDDHRIKFGGSFGQGASAALPIWAIFMHDVYEQLNLPLEDFTEPASGNVVPVTFCRESIYELGQPRLISNDCKTGGITDIINKKDIPPPYDAMLDNEPKFDPYKFVDSTNTNVNKYK</sequence>
<feature type="domain" description="Glycosyl transferase family 51" evidence="20">
    <location>
        <begin position="58"/>
        <end position="237"/>
    </location>
</feature>
<keyword evidence="22" id="KW-1185">Reference proteome</keyword>
<dbReference type="GO" id="GO:0071555">
    <property type="term" value="P:cell wall organization"/>
    <property type="evidence" value="ECO:0007669"/>
    <property type="project" value="UniProtKB-KW"/>
</dbReference>
<keyword evidence="5" id="KW-1003">Cell membrane</keyword>
<dbReference type="Gene3D" id="1.10.3810.10">
    <property type="entry name" value="Biosynthetic peptidoglycan transglycosylase-like"/>
    <property type="match status" value="1"/>
</dbReference>
<keyword evidence="8" id="KW-0328">Glycosyltransferase</keyword>
<dbReference type="SUPFAM" id="SSF53955">
    <property type="entry name" value="Lysozyme-like"/>
    <property type="match status" value="1"/>
</dbReference>
<evidence type="ECO:0000256" key="18">
    <source>
        <dbReference type="SAM" id="Phobius"/>
    </source>
</evidence>
<dbReference type="SUPFAM" id="SSF56601">
    <property type="entry name" value="beta-lactamase/transpeptidase-like"/>
    <property type="match status" value="1"/>
</dbReference>
<evidence type="ECO:0000256" key="11">
    <source>
        <dbReference type="ARBA" id="ARBA00022960"/>
    </source>
</evidence>
<feature type="transmembrane region" description="Helical" evidence="18">
    <location>
        <begin position="12"/>
        <end position="33"/>
    </location>
</feature>
<evidence type="ECO:0000256" key="1">
    <source>
        <dbReference type="ARBA" id="ARBA00004236"/>
    </source>
</evidence>
<dbReference type="EMBL" id="JARGDL010000010">
    <property type="protein sequence ID" value="MDF1612096.1"/>
    <property type="molecule type" value="Genomic_DNA"/>
</dbReference>
<dbReference type="NCBIfam" id="TIGR02074">
    <property type="entry name" value="PBP_1a_fam"/>
    <property type="match status" value="1"/>
</dbReference>
<keyword evidence="12" id="KW-0573">Peptidoglycan synthesis</keyword>
<dbReference type="GO" id="GO:0009002">
    <property type="term" value="F:serine-type D-Ala-D-Ala carboxypeptidase activity"/>
    <property type="evidence" value="ECO:0007669"/>
    <property type="project" value="UniProtKB-EC"/>
</dbReference>
<protein>
    <submittedName>
        <fullName evidence="21">PBP1A family penicillin-binding protein</fullName>
    </submittedName>
</protein>
<dbReference type="InterPro" id="IPR001460">
    <property type="entry name" value="PCN-bd_Tpept"/>
</dbReference>
<comment type="caution">
    <text evidence="21">The sequence shown here is derived from an EMBL/GenBank/DDBJ whole genome shotgun (WGS) entry which is preliminary data.</text>
</comment>
<evidence type="ECO:0000259" key="19">
    <source>
        <dbReference type="Pfam" id="PF00905"/>
    </source>
</evidence>
<dbReference type="GO" id="GO:0008955">
    <property type="term" value="F:peptidoglycan glycosyltransferase activity"/>
    <property type="evidence" value="ECO:0007669"/>
    <property type="project" value="UniProtKB-EC"/>
</dbReference>
<comment type="similarity">
    <text evidence="4">In the N-terminal section; belongs to the glycosyltransferase 51 family.</text>
</comment>
<dbReference type="Gene3D" id="3.40.710.10">
    <property type="entry name" value="DD-peptidase/beta-lactamase superfamily"/>
    <property type="match status" value="2"/>
</dbReference>
<keyword evidence="13 18" id="KW-0472">Membrane</keyword>
<evidence type="ECO:0000256" key="5">
    <source>
        <dbReference type="ARBA" id="ARBA00022475"/>
    </source>
</evidence>
<comment type="similarity">
    <text evidence="3">In the C-terminal section; belongs to the transpeptidase family.</text>
</comment>
<evidence type="ECO:0000259" key="20">
    <source>
        <dbReference type="Pfam" id="PF00912"/>
    </source>
</evidence>
<dbReference type="InterPro" id="IPR023346">
    <property type="entry name" value="Lysozyme-like_dom_sf"/>
</dbReference>
<evidence type="ECO:0000256" key="10">
    <source>
        <dbReference type="ARBA" id="ARBA00022801"/>
    </source>
</evidence>
<keyword evidence="9" id="KW-0808">Transferase</keyword>
<dbReference type="InterPro" id="IPR012338">
    <property type="entry name" value="Beta-lactam/transpept-like"/>
</dbReference>
<evidence type="ECO:0000256" key="13">
    <source>
        <dbReference type="ARBA" id="ARBA00023136"/>
    </source>
</evidence>
<evidence type="ECO:0000256" key="16">
    <source>
        <dbReference type="ARBA" id="ARBA00034000"/>
    </source>
</evidence>
<dbReference type="InterPro" id="IPR036950">
    <property type="entry name" value="PBP_transglycosylase"/>
</dbReference>
<gene>
    <name evidence="21" type="ORF">P0M35_08030</name>
</gene>
<dbReference type="PANTHER" id="PTHR32282:SF11">
    <property type="entry name" value="PENICILLIN-BINDING PROTEIN 1B"/>
    <property type="match status" value="1"/>
</dbReference>
<keyword evidence="18" id="KW-1133">Transmembrane helix</keyword>
<dbReference type="PANTHER" id="PTHR32282">
    <property type="entry name" value="BINDING PROTEIN TRANSPEPTIDASE, PUTATIVE-RELATED"/>
    <property type="match status" value="1"/>
</dbReference>
<evidence type="ECO:0000256" key="6">
    <source>
        <dbReference type="ARBA" id="ARBA00022645"/>
    </source>
</evidence>
<keyword evidence="10" id="KW-0378">Hydrolase</keyword>
<evidence type="ECO:0000256" key="12">
    <source>
        <dbReference type="ARBA" id="ARBA00022984"/>
    </source>
</evidence>
<keyword evidence="15" id="KW-0961">Cell wall biogenesis/degradation</keyword>
<dbReference type="FunFam" id="1.10.3810.10:FF:000001">
    <property type="entry name" value="Penicillin-binding protein 1A"/>
    <property type="match status" value="1"/>
</dbReference>
<feature type="domain" description="Penicillin-binding protein transpeptidase" evidence="19">
    <location>
        <begin position="391"/>
        <end position="640"/>
    </location>
</feature>
<evidence type="ECO:0000256" key="17">
    <source>
        <dbReference type="ARBA" id="ARBA00049902"/>
    </source>
</evidence>
<evidence type="ECO:0000313" key="21">
    <source>
        <dbReference type="EMBL" id="MDF1612096.1"/>
    </source>
</evidence>
<accession>A0AAE3NXW2</accession>
<proteinExistence type="inferred from homology"/>
<evidence type="ECO:0000256" key="14">
    <source>
        <dbReference type="ARBA" id="ARBA00023268"/>
    </source>
</evidence>
<keyword evidence="11" id="KW-0133">Cell shape</keyword>
<evidence type="ECO:0000256" key="4">
    <source>
        <dbReference type="ARBA" id="ARBA00007739"/>
    </source>
</evidence>